<feature type="transmembrane region" description="Helical" evidence="1">
    <location>
        <begin position="7"/>
        <end position="26"/>
    </location>
</feature>
<evidence type="ECO:0000256" key="1">
    <source>
        <dbReference type="SAM" id="Phobius"/>
    </source>
</evidence>
<comment type="caution">
    <text evidence="2">The sequence shown here is derived from an EMBL/GenBank/DDBJ whole genome shotgun (WGS) entry which is preliminary data.</text>
</comment>
<dbReference type="EMBL" id="JBHULN010000025">
    <property type="protein sequence ID" value="MFD2574248.1"/>
    <property type="molecule type" value="Genomic_DNA"/>
</dbReference>
<organism evidence="2 3">
    <name type="scientific">Spirosoma soli</name>
    <dbReference type="NCBI Taxonomy" id="1770529"/>
    <lineage>
        <taxon>Bacteria</taxon>
        <taxon>Pseudomonadati</taxon>
        <taxon>Bacteroidota</taxon>
        <taxon>Cytophagia</taxon>
        <taxon>Cytophagales</taxon>
        <taxon>Cytophagaceae</taxon>
        <taxon>Spirosoma</taxon>
    </lineage>
</organism>
<feature type="transmembrane region" description="Helical" evidence="1">
    <location>
        <begin position="41"/>
        <end position="59"/>
    </location>
</feature>
<dbReference type="Proteomes" id="UP001597469">
    <property type="component" value="Unassembled WGS sequence"/>
</dbReference>
<keyword evidence="1" id="KW-0472">Membrane</keyword>
<dbReference type="RefSeq" id="WP_381527742.1">
    <property type="nucleotide sequence ID" value="NZ_JBHULN010000025.1"/>
</dbReference>
<accession>A0ABW5MB01</accession>
<sequence>MKIITTTNWVLISLYAILLVFTLFNINRSGNDAAGRGMESGFLFIGIILLAGLVGLNLMPYRATKITALVLAGLPLIIVLYNFLSDYFMASHQQHEDNT</sequence>
<evidence type="ECO:0000313" key="2">
    <source>
        <dbReference type="EMBL" id="MFD2574248.1"/>
    </source>
</evidence>
<name>A0ABW5MB01_9BACT</name>
<keyword evidence="3" id="KW-1185">Reference proteome</keyword>
<keyword evidence="1" id="KW-0812">Transmembrane</keyword>
<reference evidence="3" key="1">
    <citation type="journal article" date="2019" name="Int. J. Syst. Evol. Microbiol.">
        <title>The Global Catalogue of Microorganisms (GCM) 10K type strain sequencing project: providing services to taxonomists for standard genome sequencing and annotation.</title>
        <authorList>
            <consortium name="The Broad Institute Genomics Platform"/>
            <consortium name="The Broad Institute Genome Sequencing Center for Infectious Disease"/>
            <person name="Wu L."/>
            <person name="Ma J."/>
        </authorList>
    </citation>
    <scope>NUCLEOTIDE SEQUENCE [LARGE SCALE GENOMIC DNA]</scope>
    <source>
        <strain evidence="3">KCTC 42805</strain>
    </source>
</reference>
<keyword evidence="1" id="KW-1133">Transmembrane helix</keyword>
<protein>
    <submittedName>
        <fullName evidence="2">Uncharacterized protein</fullName>
    </submittedName>
</protein>
<gene>
    <name evidence="2" type="ORF">ACFSUS_26675</name>
</gene>
<evidence type="ECO:0000313" key="3">
    <source>
        <dbReference type="Proteomes" id="UP001597469"/>
    </source>
</evidence>
<proteinExistence type="predicted"/>
<feature type="transmembrane region" description="Helical" evidence="1">
    <location>
        <begin position="66"/>
        <end position="84"/>
    </location>
</feature>